<dbReference type="PANTHER" id="PTHR43270">
    <property type="entry name" value="BETA-ALA-HIS DIPEPTIDASE"/>
    <property type="match status" value="1"/>
</dbReference>
<keyword evidence="6" id="KW-1185">Reference proteome</keyword>
<proteinExistence type="predicted"/>
<protein>
    <submittedName>
        <fullName evidence="5">Succinyl-diaminopimelate desuccinylase</fullName>
        <ecNumber evidence="5">3.5.1.18</ecNumber>
    </submittedName>
</protein>
<evidence type="ECO:0000313" key="6">
    <source>
        <dbReference type="Proteomes" id="UP001139263"/>
    </source>
</evidence>
<organism evidence="5 6">
    <name type="scientific">Sulfoacidibacillus ferrooxidans</name>
    <dbReference type="NCBI Taxonomy" id="2005001"/>
    <lineage>
        <taxon>Bacteria</taxon>
        <taxon>Bacillati</taxon>
        <taxon>Bacillota</taxon>
        <taxon>Bacilli</taxon>
        <taxon>Bacillales</taxon>
        <taxon>Alicyclobacillaceae</taxon>
        <taxon>Sulfoacidibacillus</taxon>
    </lineage>
</organism>
<evidence type="ECO:0000256" key="1">
    <source>
        <dbReference type="ARBA" id="ARBA00022670"/>
    </source>
</evidence>
<dbReference type="InterPro" id="IPR011650">
    <property type="entry name" value="Peptidase_M20_dimer"/>
</dbReference>
<dbReference type="EMBL" id="JALBUF010000001">
    <property type="protein sequence ID" value="MCI0182318.1"/>
    <property type="molecule type" value="Genomic_DNA"/>
</dbReference>
<dbReference type="GO" id="GO:0006508">
    <property type="term" value="P:proteolysis"/>
    <property type="evidence" value="ECO:0007669"/>
    <property type="project" value="UniProtKB-KW"/>
</dbReference>
<name>A0A9X2AAW7_9BACL</name>
<keyword evidence="3 5" id="KW-0378">Hydrolase</keyword>
<gene>
    <name evidence="5" type="primary">dapE_1</name>
    <name evidence="5" type="ORF">MM817_00577</name>
</gene>
<dbReference type="Pfam" id="PF07687">
    <property type="entry name" value="M20_dimer"/>
    <property type="match status" value="1"/>
</dbReference>
<dbReference type="NCBIfam" id="NF006579">
    <property type="entry name" value="PRK09104.1"/>
    <property type="match status" value="1"/>
</dbReference>
<dbReference type="EC" id="3.5.1.18" evidence="5"/>
<evidence type="ECO:0000259" key="4">
    <source>
        <dbReference type="Pfam" id="PF07687"/>
    </source>
</evidence>
<dbReference type="Gene3D" id="3.40.630.10">
    <property type="entry name" value="Zn peptidases"/>
    <property type="match status" value="1"/>
</dbReference>
<dbReference type="InterPro" id="IPR002933">
    <property type="entry name" value="Peptidase_M20"/>
</dbReference>
<sequence length="483" mass="53664">MSMLGWTTYATIYAIFQRYGSEAKHMSTFSQSLHRYFEAHEDEHLKELIEFLRIPSISTLEEHHKDINAACSWLINKLTIAGLENVQAIETDGYPFVYADWLHAPGKPTVLIYGHYDVQPVDPIELWESPPFSPVVQDDKIYARGATDDKGQVFLHIKAIEALLALTGELPINIKCCIEGEEEVGSFGLTKWLENNQELLAADFIVISDTPLMQQGIPAICYAVRGLCALQIDVQGPQMDLHSGGYGGAVSNPIHALAKIIQSFHDESGKIAIDGFYDDVLHIDVEERNQFSTVAPPDEYLMNQLGVPHLYGEPGYTAIERTWIRPAIDTNGIYGGFSGEGTKTIIPSSAHAKVSIRLVPDQKPKQVFEQLEAHIQLHAMPGVIVTTTRVDEGLPYVASLDHVAVQAAHYAYQEAYQVEPVYIRMGGSIPIVSTFSEQLNAPIILMGFGLPDEQAHAPNEHFHLDNFRKGLLTLALFFTQLAQ</sequence>
<keyword evidence="1" id="KW-0645">Protease</keyword>
<evidence type="ECO:0000256" key="3">
    <source>
        <dbReference type="ARBA" id="ARBA00022801"/>
    </source>
</evidence>
<dbReference type="GO" id="GO:0046872">
    <property type="term" value="F:metal ion binding"/>
    <property type="evidence" value="ECO:0007669"/>
    <property type="project" value="UniProtKB-KW"/>
</dbReference>
<dbReference type="Proteomes" id="UP001139263">
    <property type="component" value="Unassembled WGS sequence"/>
</dbReference>
<dbReference type="NCBIfam" id="NF005914">
    <property type="entry name" value="PRK07907.1"/>
    <property type="match status" value="1"/>
</dbReference>
<dbReference type="NCBIfam" id="NF006053">
    <property type="entry name" value="PRK08201.1"/>
    <property type="match status" value="1"/>
</dbReference>
<dbReference type="GO" id="GO:0008233">
    <property type="term" value="F:peptidase activity"/>
    <property type="evidence" value="ECO:0007669"/>
    <property type="project" value="UniProtKB-KW"/>
</dbReference>
<feature type="domain" description="Peptidase M20 dimerisation" evidence="4">
    <location>
        <begin position="222"/>
        <end position="379"/>
    </location>
</feature>
<dbReference type="SUPFAM" id="SSF53187">
    <property type="entry name" value="Zn-dependent exopeptidases"/>
    <property type="match status" value="1"/>
</dbReference>
<reference evidence="5" key="1">
    <citation type="submission" date="2022-03" db="EMBL/GenBank/DDBJ databases">
        <title>Draft Genome Sequence of Firmicute Strain S0AB, a Heterotrophic Iron/Sulfur-Oxidizing Extreme Acidophile.</title>
        <authorList>
            <person name="Vergara E."/>
            <person name="Pakostova E."/>
            <person name="Johnson D.B."/>
            <person name="Holmes D.S."/>
        </authorList>
    </citation>
    <scope>NUCLEOTIDE SEQUENCE</scope>
    <source>
        <strain evidence="5">S0AB</strain>
    </source>
</reference>
<dbReference type="Pfam" id="PF01546">
    <property type="entry name" value="Peptidase_M20"/>
    <property type="match status" value="1"/>
</dbReference>
<dbReference type="Gene3D" id="3.30.70.360">
    <property type="match status" value="1"/>
</dbReference>
<dbReference type="GO" id="GO:0009014">
    <property type="term" value="F:succinyl-diaminopimelate desuccinylase activity"/>
    <property type="evidence" value="ECO:0007669"/>
    <property type="project" value="UniProtKB-EC"/>
</dbReference>
<dbReference type="PANTHER" id="PTHR43270:SF12">
    <property type="entry name" value="SUCCINYL-DIAMINOPIMELATE DESUCCINYLASE"/>
    <property type="match status" value="1"/>
</dbReference>
<keyword evidence="2" id="KW-0479">Metal-binding</keyword>
<evidence type="ECO:0000256" key="2">
    <source>
        <dbReference type="ARBA" id="ARBA00022723"/>
    </source>
</evidence>
<dbReference type="InterPro" id="IPR051458">
    <property type="entry name" value="Cyt/Met_Dipeptidase"/>
</dbReference>
<comment type="caution">
    <text evidence="5">The sequence shown here is derived from an EMBL/GenBank/DDBJ whole genome shotgun (WGS) entry which is preliminary data.</text>
</comment>
<accession>A0A9X2AAW7</accession>
<evidence type="ECO:0000313" key="5">
    <source>
        <dbReference type="EMBL" id="MCI0182318.1"/>
    </source>
</evidence>
<dbReference type="AlphaFoldDB" id="A0A9X2AAW7"/>